<dbReference type="Proteomes" id="UP000007030">
    <property type="component" value="Chromosome"/>
</dbReference>
<dbReference type="KEGG" id="mhd:Marky_2093"/>
<dbReference type="RefSeq" id="WP_013704863.1">
    <property type="nucleotide sequence ID" value="NC_015387.1"/>
</dbReference>
<name>F2NN79_MARHT</name>
<dbReference type="OrthoDB" id="25829at2"/>
<evidence type="ECO:0000313" key="1">
    <source>
        <dbReference type="EMBL" id="AEB12818.1"/>
    </source>
</evidence>
<protein>
    <submittedName>
        <fullName evidence="1">Uncharacterized protein</fullName>
    </submittedName>
</protein>
<gene>
    <name evidence="1" type="ordered locus">Marky_2093</name>
</gene>
<keyword evidence="2" id="KW-1185">Reference proteome</keyword>
<dbReference type="eggNOG" id="ENOG5030JU0">
    <property type="taxonomic scope" value="Bacteria"/>
</dbReference>
<dbReference type="EMBL" id="CP002630">
    <property type="protein sequence ID" value="AEB12818.1"/>
    <property type="molecule type" value="Genomic_DNA"/>
</dbReference>
<accession>F2NN79</accession>
<proteinExistence type="predicted"/>
<evidence type="ECO:0000313" key="2">
    <source>
        <dbReference type="Proteomes" id="UP000007030"/>
    </source>
</evidence>
<reference evidence="1 2" key="1">
    <citation type="journal article" date="2012" name="Stand. Genomic Sci.">
        <title>Complete genome sequence of the aerobic, heterotroph Marinithermus hydrothermalis type strain (T1(T)) from a deep-sea hydrothermal vent chimney.</title>
        <authorList>
            <person name="Copeland A."/>
            <person name="Gu W."/>
            <person name="Yasawong M."/>
            <person name="Lapidus A."/>
            <person name="Lucas S."/>
            <person name="Deshpande S."/>
            <person name="Pagani I."/>
            <person name="Tapia R."/>
            <person name="Cheng J.F."/>
            <person name="Goodwin L.A."/>
            <person name="Pitluck S."/>
            <person name="Liolios K."/>
            <person name="Ivanova N."/>
            <person name="Mavromatis K."/>
            <person name="Mikhailova N."/>
            <person name="Pati A."/>
            <person name="Chen A."/>
            <person name="Palaniappan K."/>
            <person name="Land M."/>
            <person name="Pan C."/>
            <person name="Brambilla E.M."/>
            <person name="Rohde M."/>
            <person name="Tindall B.J."/>
            <person name="Sikorski J."/>
            <person name="Goker M."/>
            <person name="Detter J.C."/>
            <person name="Bristow J."/>
            <person name="Eisen J.A."/>
            <person name="Markowitz V."/>
            <person name="Hugenholtz P."/>
            <person name="Kyrpides N.C."/>
            <person name="Klenk H.P."/>
            <person name="Woyke T."/>
        </authorList>
    </citation>
    <scope>NUCLEOTIDE SEQUENCE [LARGE SCALE GENOMIC DNA]</scope>
    <source>
        <strain evidence="2">DSM 14884 / JCM 11576 / T1</strain>
    </source>
</reference>
<dbReference type="HOGENOM" id="CLU_665344_0_0_0"/>
<sequence>MRGIRLRYFLLGAFVVVLGFWGAAVTVTHEFQAGETIRASEVNQNFADLVNAVTPLEVFRQQVTGTPCGVGEAVNAVAADGRLSCVAVGGGAGLTQVERDATLAGNGTLADPLGIALPLEIEAALNNPIVRVTNTGANAAAEFKIENIANFNTALFATTNGTGDAFFARTFGTGRGGLFRVDNNGNTSNALEAVHTGQGRAGFFEVTNSGNSSPALEARSAGGGAALAVTNTGTGFGATISVTDPSNLLPALSLTNRNANASTLLVSNQGGGSAGFFVGGVVVDGNLSVTGTKNFRIDHPLDPERKYLYHAAIEAPQRLNVYSGNVTLDARGEAVVTLPAYFEALNAEYRYQLTTVGGYAPVYVAEEIRDNRFKIAGGTPGLKVSWQVTGVRRAAEPFTVEEWKPGVEVGSGR</sequence>
<organism evidence="1 2">
    <name type="scientific">Marinithermus hydrothermalis (strain DSM 14884 / JCM 11576 / T1)</name>
    <dbReference type="NCBI Taxonomy" id="869210"/>
    <lineage>
        <taxon>Bacteria</taxon>
        <taxon>Thermotogati</taxon>
        <taxon>Deinococcota</taxon>
        <taxon>Deinococci</taxon>
        <taxon>Thermales</taxon>
        <taxon>Thermaceae</taxon>
        <taxon>Marinithermus</taxon>
    </lineage>
</organism>
<dbReference type="AlphaFoldDB" id="F2NN79"/>